<dbReference type="Gene3D" id="2.40.50.100">
    <property type="match status" value="2"/>
</dbReference>
<dbReference type="InterPro" id="IPR006592">
    <property type="entry name" value="RNA_pol_N"/>
</dbReference>
<dbReference type="Gene3D" id="4.10.860.120">
    <property type="entry name" value="RNA polymerase II, clamp domain"/>
    <property type="match status" value="1"/>
</dbReference>
<evidence type="ECO:0000256" key="3">
    <source>
        <dbReference type="ARBA" id="ARBA00022478"/>
    </source>
</evidence>
<dbReference type="GO" id="GO:0000428">
    <property type="term" value="C:DNA-directed RNA polymerase complex"/>
    <property type="evidence" value="ECO:0007669"/>
    <property type="project" value="UniProtKB-KW"/>
</dbReference>
<gene>
    <name evidence="9" type="ORF">ALEPTO_LOCUS241</name>
</gene>
<dbReference type="Gene3D" id="1.10.1790.20">
    <property type="match status" value="1"/>
</dbReference>
<dbReference type="GO" id="GO:0006351">
    <property type="term" value="P:DNA-templated transcription"/>
    <property type="evidence" value="ECO:0007669"/>
    <property type="project" value="InterPro"/>
</dbReference>
<protein>
    <recommendedName>
        <fullName evidence="2">DNA-directed RNA polymerase</fullName>
        <ecNumber evidence="2">2.7.7.6</ecNumber>
    </recommendedName>
</protein>
<dbReference type="Gene3D" id="2.40.270.10">
    <property type="entry name" value="DNA-directed RNA polymerase, subunit 2, domain 6"/>
    <property type="match status" value="2"/>
</dbReference>
<evidence type="ECO:0000256" key="5">
    <source>
        <dbReference type="ARBA" id="ARBA00022695"/>
    </source>
</evidence>
<dbReference type="PANTHER" id="PTHR19376">
    <property type="entry name" value="DNA-DIRECTED RNA POLYMERASE"/>
    <property type="match status" value="1"/>
</dbReference>
<comment type="caution">
    <text evidence="9">The sequence shown here is derived from an EMBL/GenBank/DDBJ whole genome shotgun (WGS) entry which is preliminary data.</text>
</comment>
<reference evidence="9" key="1">
    <citation type="submission" date="2021-06" db="EMBL/GenBank/DDBJ databases">
        <authorList>
            <person name="Kallberg Y."/>
            <person name="Tangrot J."/>
            <person name="Rosling A."/>
        </authorList>
    </citation>
    <scope>NUCLEOTIDE SEQUENCE</scope>
    <source>
        <strain evidence="9">FL130A</strain>
    </source>
</reference>
<keyword evidence="4" id="KW-0808">Transferase</keyword>
<dbReference type="Pfam" id="PF00562">
    <property type="entry name" value="RNA_pol_Rpb2_6"/>
    <property type="match status" value="1"/>
</dbReference>
<dbReference type="SMART" id="SM00663">
    <property type="entry name" value="RPOLA_N"/>
    <property type="match status" value="1"/>
</dbReference>
<dbReference type="InterPro" id="IPR000722">
    <property type="entry name" value="RNA_pol_asu"/>
</dbReference>
<keyword evidence="5" id="KW-0548">Nucleotidyltransferase</keyword>
<feature type="domain" description="RNA polymerase N-terminal" evidence="8">
    <location>
        <begin position="683"/>
        <end position="944"/>
    </location>
</feature>
<sequence length="1568" mass="178037">MQRQALPLLSNQEPLVSSGIEPSLLKNSPLTINAEEKGEVKYVDSQQIIIKETNNKERIYKLKQLVASNKNTLDSSFPLVKKGDKVEKGQIIACDKCFKNGELALGYNLRVAYLCLRGYNYEDAIIINENLIKKDILTSFFVKKHTIIRRNTKHGPEIFTSSFPHTGAKQFPNLGKDGIIKIGSKVKENDILVGKLTPDPRLHQETEEELLLMSILGEKAQKFVNSSLRLPHGEEGIVYEVRRKELKKKNELEMVEVYIVQERKIEPGDKLTTRFGSKGVVGKIIPESDMPFDEEGKTFDIILNPLGIPTRMNIGQLLETILSLAAYRLNTKLLVRPFNNLSLEIIKEIISEAKIKDFGFQKLFDGQTGLPFQQPVFCGFVYAFALNHKVTDKIHARGAGPEFPYSLIYQQPLKEAHGAPYNLAEMMGPKSDDIHKRRLIQNELLFGDRQTDLRSSQNESFNLLIQYLRGIGFNLIATDHQVTWLSPQKIEQISFGKITNHKTINTRTLKPELGGLFDPRVFGPFLNYECYCGKYKATNLSKLLKIPTKSLEDIIYFRNYVVIDNGLTNLLKKREILGKKIDINLIRNILQEIFEDKNLEKSVTNQAKKLIEKISEKEKKQKSEISAVFLEDYLDFLEKHRQVKIRIGTEAFQQLLKEIDIDKELSNLKGINKKETSKGKNEITKLEDEETIATSKDNNSYRKVILTNERLNYYLEMNKKLKVFFSEIIHNEKKRLQKAVDQLIHTSPNKRNNSKSLSQSLSGKEGILRRHSLGKRVDYSARSVIIPNPSLSLDQVGLPINIALTLFKPFIIQKILKDKKAFTLKEAEQLISQEDPVVFSSLSEIVQSHPVLINRAPSLHRLSIQGFYPKLTLDKAIGLHPKITIPLNADFDGDQTAIHLPLTKKAREEVKNCILSPHHILDPKNGQLITIPSQDMILGKLIFNQTLPSTFPFYINDLRNYNEEFLDKLKELGFNYATYSGISISPFEIEELIDKKNLLKQTNEKIKQTDQHYLQGETLETPITSSLREGLSPFEFFISVYGAMKGMIDIALKTAEAGYLTRRLVEASQTIIISASDCQTSTGSLVEESDEFPLIKRCYGLDLSKVGEEVKIGVAVGIIAAQSLGEPGTQLTMRTFHGGGISGEEDITQGLPKVKEIFDNIKPEKEEKAILAKKEGTITGVEKDIVRQKVQGAEKDIIYSLSNKKNVRVNQGSIVKKGDKITGGSIDLEEYLEIMGRDICQNYIKEEIRSVYNNQGIDINEKHIEIFARQMLSRVKIEDNGDSDYLIGDIANYQKVQKTNQVLIKNGKKPIIFKNIISSLKDLASTPESFLADWELIFVKSSVRITRWQLTKLRAGAKEGLLKYFFKVATPELIHNKEGSLSGIKEAGVILVVGLGAGIYYFTQQVSTQKTPSEEAKQKLLAKYERILYERDLDYFLLSIPYIGNNFSSSTLEEIVDRDREIVKRKKSEPFTQFPANTQAFKDKYEEREEAKIRFLLISLIPRKSDALQTWHNGLKSDPDPAKRLNLLSQQIEDHVNIEVVDASGNQIATNFDLVLEYDLSEWKDKDA</sequence>
<dbReference type="EMBL" id="CAJVPS010000012">
    <property type="protein sequence ID" value="CAG8440185.1"/>
    <property type="molecule type" value="Genomic_DNA"/>
</dbReference>
<dbReference type="InterPro" id="IPR045867">
    <property type="entry name" value="DNA-dir_RpoC_beta_prime"/>
</dbReference>
<dbReference type="GO" id="GO:0003677">
    <property type="term" value="F:DNA binding"/>
    <property type="evidence" value="ECO:0007669"/>
    <property type="project" value="InterPro"/>
</dbReference>
<dbReference type="InterPro" id="IPR014724">
    <property type="entry name" value="RNA_pol_RPB2_OB-fold"/>
</dbReference>
<evidence type="ECO:0000256" key="1">
    <source>
        <dbReference type="ARBA" id="ARBA00004026"/>
    </source>
</evidence>
<name>A0A9N8V7C5_9GLOM</name>
<evidence type="ECO:0000256" key="7">
    <source>
        <dbReference type="ARBA" id="ARBA00048552"/>
    </source>
</evidence>
<dbReference type="Gene3D" id="2.40.40.20">
    <property type="match status" value="1"/>
</dbReference>
<accession>A0A9N8V7C5</accession>
<evidence type="ECO:0000313" key="9">
    <source>
        <dbReference type="EMBL" id="CAG8440185.1"/>
    </source>
</evidence>
<dbReference type="GO" id="GO:0003899">
    <property type="term" value="F:DNA-directed RNA polymerase activity"/>
    <property type="evidence" value="ECO:0007669"/>
    <property type="project" value="UniProtKB-EC"/>
</dbReference>
<dbReference type="CDD" id="cd02655">
    <property type="entry name" value="RNAP_beta'_C"/>
    <property type="match status" value="1"/>
</dbReference>
<evidence type="ECO:0000256" key="2">
    <source>
        <dbReference type="ARBA" id="ARBA00012418"/>
    </source>
</evidence>
<dbReference type="InterPro" id="IPR007081">
    <property type="entry name" value="RNA_pol_Rpb1_5"/>
</dbReference>
<dbReference type="OrthoDB" id="10262330at2759"/>
<dbReference type="InterPro" id="IPR007120">
    <property type="entry name" value="DNA-dir_RNAP_su2_dom"/>
</dbReference>
<dbReference type="PANTHER" id="PTHR19376:SF54">
    <property type="entry name" value="DNA-DIRECTED RNA POLYMERASE SUBUNIT BETA"/>
    <property type="match status" value="1"/>
</dbReference>
<dbReference type="Proteomes" id="UP000789508">
    <property type="component" value="Unassembled WGS sequence"/>
</dbReference>
<comment type="catalytic activity">
    <reaction evidence="7">
        <text>RNA(n) + a ribonucleoside 5'-triphosphate = RNA(n+1) + diphosphate</text>
        <dbReference type="Rhea" id="RHEA:21248"/>
        <dbReference type="Rhea" id="RHEA-COMP:14527"/>
        <dbReference type="Rhea" id="RHEA-COMP:17342"/>
        <dbReference type="ChEBI" id="CHEBI:33019"/>
        <dbReference type="ChEBI" id="CHEBI:61557"/>
        <dbReference type="ChEBI" id="CHEBI:140395"/>
        <dbReference type="EC" id="2.7.7.6"/>
    </reaction>
</comment>
<evidence type="ECO:0000259" key="8">
    <source>
        <dbReference type="SMART" id="SM00663"/>
    </source>
</evidence>
<proteinExistence type="predicted"/>
<evidence type="ECO:0000313" key="10">
    <source>
        <dbReference type="Proteomes" id="UP000789508"/>
    </source>
</evidence>
<dbReference type="SUPFAM" id="SSF64484">
    <property type="entry name" value="beta and beta-prime subunits of DNA dependent RNA-polymerase"/>
    <property type="match status" value="2"/>
</dbReference>
<dbReference type="Pfam" id="PF04998">
    <property type="entry name" value="RNA_pol_Rpb1_5"/>
    <property type="match status" value="1"/>
</dbReference>
<dbReference type="Gene3D" id="2.40.50.150">
    <property type="match status" value="1"/>
</dbReference>
<comment type="function">
    <text evidence="1">DNA-dependent RNA polymerase catalyzes the transcription of DNA into RNA using the four ribonucleoside triphosphates as substrates.</text>
</comment>
<keyword evidence="6" id="KW-0804">Transcription</keyword>
<organism evidence="9 10">
    <name type="scientific">Ambispora leptoticha</name>
    <dbReference type="NCBI Taxonomy" id="144679"/>
    <lineage>
        <taxon>Eukaryota</taxon>
        <taxon>Fungi</taxon>
        <taxon>Fungi incertae sedis</taxon>
        <taxon>Mucoromycota</taxon>
        <taxon>Glomeromycotina</taxon>
        <taxon>Glomeromycetes</taxon>
        <taxon>Archaeosporales</taxon>
        <taxon>Ambisporaceae</taxon>
        <taxon>Ambispora</taxon>
    </lineage>
</organism>
<keyword evidence="3" id="KW-0240">DNA-directed RNA polymerase</keyword>
<dbReference type="Gene3D" id="3.90.1100.10">
    <property type="match status" value="1"/>
</dbReference>
<dbReference type="Gene3D" id="1.10.40.90">
    <property type="match status" value="1"/>
</dbReference>
<keyword evidence="10" id="KW-1185">Reference proteome</keyword>
<dbReference type="Pfam" id="PF00623">
    <property type="entry name" value="RNA_pol_Rpb1_2"/>
    <property type="match status" value="2"/>
</dbReference>
<evidence type="ECO:0000256" key="4">
    <source>
        <dbReference type="ARBA" id="ARBA00022679"/>
    </source>
</evidence>
<evidence type="ECO:0000256" key="6">
    <source>
        <dbReference type="ARBA" id="ARBA00023163"/>
    </source>
</evidence>
<dbReference type="InterPro" id="IPR044893">
    <property type="entry name" value="RNA_pol_Rpb1_clamp_domain"/>
</dbReference>
<dbReference type="Gene3D" id="6.10.250.2940">
    <property type="match status" value="1"/>
</dbReference>
<dbReference type="InterPro" id="IPR037033">
    <property type="entry name" value="DNA-dir_RNAP_su2_hyb_sf"/>
</dbReference>
<dbReference type="EC" id="2.7.7.6" evidence="2"/>